<evidence type="ECO:0000313" key="6">
    <source>
        <dbReference type="Proteomes" id="UP000054270"/>
    </source>
</evidence>
<dbReference type="STRING" id="945553.A0A0D2NV71"/>
<dbReference type="OrthoDB" id="3687641at2759"/>
<keyword evidence="6" id="KW-1185">Reference proteome</keyword>
<sequence length="207" mass="23750">MSQGRGGSTILVLLLTLSTLNLGYMLFYWSRRPLLESEIYYSFRGHDYPEYLPISDLEYVHMTDEESIHYKADGYVSDPEWFSMADLAAGSGYICLGPDDRIFAVSMFHQMHCLRMINLAFTKAPIATPAHLQHCLNYLRQGALCSADTSLESGDFEMRNFTWERTGATHTCRDWTQVYLNMEQNFVSWESKTGRGHDENEDSLSPI</sequence>
<keyword evidence="2" id="KW-0560">Oxidoreductase</keyword>
<evidence type="ECO:0000256" key="1">
    <source>
        <dbReference type="ARBA" id="ARBA00004685"/>
    </source>
</evidence>
<keyword evidence="4" id="KW-1133">Transmembrane helix</keyword>
<keyword evidence="4" id="KW-0472">Membrane</keyword>
<proteinExistence type="inferred from homology"/>
<dbReference type="GO" id="GO:0043386">
    <property type="term" value="P:mycotoxin biosynthetic process"/>
    <property type="evidence" value="ECO:0007669"/>
    <property type="project" value="InterPro"/>
</dbReference>
<organism evidence="5 6">
    <name type="scientific">Hypholoma sublateritium (strain FD-334 SS-4)</name>
    <dbReference type="NCBI Taxonomy" id="945553"/>
    <lineage>
        <taxon>Eukaryota</taxon>
        <taxon>Fungi</taxon>
        <taxon>Dikarya</taxon>
        <taxon>Basidiomycota</taxon>
        <taxon>Agaricomycotina</taxon>
        <taxon>Agaricomycetes</taxon>
        <taxon>Agaricomycetidae</taxon>
        <taxon>Agaricales</taxon>
        <taxon>Agaricineae</taxon>
        <taxon>Strophariaceae</taxon>
        <taxon>Hypholoma</taxon>
    </lineage>
</organism>
<keyword evidence="4" id="KW-0812">Transmembrane</keyword>
<dbReference type="PANTHER" id="PTHR33365:SF11">
    <property type="entry name" value="TAT PATHWAY SIGNAL SEQUENCE"/>
    <property type="match status" value="1"/>
</dbReference>
<dbReference type="PANTHER" id="PTHR33365">
    <property type="entry name" value="YALI0B05434P"/>
    <property type="match status" value="1"/>
</dbReference>
<dbReference type="Proteomes" id="UP000054270">
    <property type="component" value="Unassembled WGS sequence"/>
</dbReference>
<dbReference type="EMBL" id="KN817548">
    <property type="protein sequence ID" value="KJA22684.1"/>
    <property type="molecule type" value="Genomic_DNA"/>
</dbReference>
<accession>A0A0D2NV71</accession>
<dbReference type="InterPro" id="IPR021765">
    <property type="entry name" value="UstYa-like"/>
</dbReference>
<comment type="similarity">
    <text evidence="3">Belongs to the ustYa family.</text>
</comment>
<reference evidence="6" key="1">
    <citation type="submission" date="2014-04" db="EMBL/GenBank/DDBJ databases">
        <title>Evolutionary Origins and Diversification of the Mycorrhizal Mutualists.</title>
        <authorList>
            <consortium name="DOE Joint Genome Institute"/>
            <consortium name="Mycorrhizal Genomics Consortium"/>
            <person name="Kohler A."/>
            <person name="Kuo A."/>
            <person name="Nagy L.G."/>
            <person name="Floudas D."/>
            <person name="Copeland A."/>
            <person name="Barry K.W."/>
            <person name="Cichocki N."/>
            <person name="Veneault-Fourrey C."/>
            <person name="LaButti K."/>
            <person name="Lindquist E.A."/>
            <person name="Lipzen A."/>
            <person name="Lundell T."/>
            <person name="Morin E."/>
            <person name="Murat C."/>
            <person name="Riley R."/>
            <person name="Ohm R."/>
            <person name="Sun H."/>
            <person name="Tunlid A."/>
            <person name="Henrissat B."/>
            <person name="Grigoriev I.V."/>
            <person name="Hibbett D.S."/>
            <person name="Martin F."/>
        </authorList>
    </citation>
    <scope>NUCLEOTIDE SEQUENCE [LARGE SCALE GENOMIC DNA]</scope>
    <source>
        <strain evidence="6">FD-334 SS-4</strain>
    </source>
</reference>
<evidence type="ECO:0000256" key="2">
    <source>
        <dbReference type="ARBA" id="ARBA00023002"/>
    </source>
</evidence>
<dbReference type="AlphaFoldDB" id="A0A0D2NV71"/>
<comment type="pathway">
    <text evidence="1">Mycotoxin biosynthesis.</text>
</comment>
<evidence type="ECO:0000313" key="5">
    <source>
        <dbReference type="EMBL" id="KJA22684.1"/>
    </source>
</evidence>
<gene>
    <name evidence="5" type="ORF">HYPSUDRAFT_87280</name>
</gene>
<protein>
    <submittedName>
        <fullName evidence="5">Uncharacterized protein</fullName>
    </submittedName>
</protein>
<dbReference type="Pfam" id="PF11807">
    <property type="entry name" value="UstYa"/>
    <property type="match status" value="1"/>
</dbReference>
<name>A0A0D2NV71_HYPSF</name>
<evidence type="ECO:0000256" key="3">
    <source>
        <dbReference type="ARBA" id="ARBA00035112"/>
    </source>
</evidence>
<evidence type="ECO:0000256" key="4">
    <source>
        <dbReference type="SAM" id="Phobius"/>
    </source>
</evidence>
<feature type="transmembrane region" description="Helical" evidence="4">
    <location>
        <begin position="6"/>
        <end position="29"/>
    </location>
</feature>
<dbReference type="GO" id="GO:0016491">
    <property type="term" value="F:oxidoreductase activity"/>
    <property type="evidence" value="ECO:0007669"/>
    <property type="project" value="UniProtKB-KW"/>
</dbReference>
<dbReference type="OMA" id="ANEEHIT"/>